<keyword evidence="3 8" id="KW-0812">Transmembrane</keyword>
<dbReference type="InterPro" id="IPR032807">
    <property type="entry name" value="GNVR"/>
</dbReference>
<dbReference type="PANTHER" id="PTHR32309">
    <property type="entry name" value="TYROSINE-PROTEIN KINASE"/>
    <property type="match status" value="1"/>
</dbReference>
<feature type="transmembrane region" description="Helical" evidence="8">
    <location>
        <begin position="45"/>
        <end position="63"/>
    </location>
</feature>
<dbReference type="InterPro" id="IPR003856">
    <property type="entry name" value="LPS_length_determ_N"/>
</dbReference>
<reference evidence="12" key="2">
    <citation type="submission" date="2010-04" db="EMBL/GenBank/DDBJ databases">
        <title>Genome sequence of Salinibacter ruber M8.</title>
        <authorList>
            <consortium name="Genoscope"/>
        </authorList>
    </citation>
    <scope>NUCLEOTIDE SEQUENCE [LARGE SCALE GENOMIC DNA]</scope>
    <source>
        <strain evidence="12">M8</strain>
    </source>
</reference>
<evidence type="ECO:0000256" key="6">
    <source>
        <dbReference type="SAM" id="Coils"/>
    </source>
</evidence>
<evidence type="ECO:0000256" key="7">
    <source>
        <dbReference type="SAM" id="MobiDB-lite"/>
    </source>
</evidence>
<evidence type="ECO:0000313" key="12">
    <source>
        <dbReference type="Proteomes" id="UP000000933"/>
    </source>
</evidence>
<feature type="compositionally biased region" description="Low complexity" evidence="7">
    <location>
        <begin position="1"/>
        <end position="11"/>
    </location>
</feature>
<dbReference type="GO" id="GO:0005886">
    <property type="term" value="C:plasma membrane"/>
    <property type="evidence" value="ECO:0007669"/>
    <property type="project" value="UniProtKB-SubCell"/>
</dbReference>
<protein>
    <submittedName>
        <fullName evidence="11">Chain length determinant protein</fullName>
    </submittedName>
</protein>
<accession>D5H6F5</accession>
<dbReference type="AlphaFoldDB" id="D5H6F5"/>
<feature type="coiled-coil region" evidence="6">
    <location>
        <begin position="261"/>
        <end position="332"/>
    </location>
</feature>
<feature type="region of interest" description="Disordered" evidence="7">
    <location>
        <begin position="1"/>
        <end position="27"/>
    </location>
</feature>
<evidence type="ECO:0000256" key="3">
    <source>
        <dbReference type="ARBA" id="ARBA00022692"/>
    </source>
</evidence>
<evidence type="ECO:0000256" key="2">
    <source>
        <dbReference type="ARBA" id="ARBA00022475"/>
    </source>
</evidence>
<dbReference type="KEGG" id="srm:SRM_00689"/>
<dbReference type="PANTHER" id="PTHR32309:SF31">
    <property type="entry name" value="CAPSULAR EXOPOLYSACCHARIDE FAMILY"/>
    <property type="match status" value="1"/>
</dbReference>
<evidence type="ECO:0000256" key="1">
    <source>
        <dbReference type="ARBA" id="ARBA00004651"/>
    </source>
</evidence>
<reference evidence="11 12" key="1">
    <citation type="journal article" date="2010" name="ISME J.">
        <title>Fine-scale evolution: genomic, phenotypic and ecological differentiation in two coexisting Salinibacter ruber strains.</title>
        <authorList>
            <person name="Pena A."/>
            <person name="Teeling H."/>
            <person name="Huerta-Cepas J."/>
            <person name="Santos F."/>
            <person name="Yarza P."/>
            <person name="Brito-Echeverria J."/>
            <person name="Lucio M."/>
            <person name="Schmitt-Kopplin P."/>
            <person name="Meseguer I."/>
            <person name="Schenowitz C."/>
            <person name="Dossat C."/>
            <person name="Barbe V."/>
            <person name="Dopazo J."/>
            <person name="Rossello-Mora R."/>
            <person name="Schuler M."/>
            <person name="Glockner F.O."/>
            <person name="Amann R."/>
            <person name="Gabaldon T."/>
            <person name="Anton J."/>
        </authorList>
    </citation>
    <scope>NUCLEOTIDE SEQUENCE [LARGE SCALE GENOMIC DNA]</scope>
    <source>
        <strain evidence="11 12">M8</strain>
    </source>
</reference>
<dbReference type="Pfam" id="PF13807">
    <property type="entry name" value="GNVR"/>
    <property type="match status" value="1"/>
</dbReference>
<dbReference type="Pfam" id="PF02706">
    <property type="entry name" value="Wzz"/>
    <property type="match status" value="1"/>
</dbReference>
<feature type="domain" description="Tyrosine-protein kinase G-rich" evidence="10">
    <location>
        <begin position="314"/>
        <end position="388"/>
    </location>
</feature>
<keyword evidence="2" id="KW-1003">Cell membrane</keyword>
<dbReference type="InterPro" id="IPR050445">
    <property type="entry name" value="Bact_polysacc_biosynth/exp"/>
</dbReference>
<organism evidence="11 12">
    <name type="scientific">Salinibacter ruber (strain M8)</name>
    <dbReference type="NCBI Taxonomy" id="761659"/>
    <lineage>
        <taxon>Bacteria</taxon>
        <taxon>Pseudomonadati</taxon>
        <taxon>Rhodothermota</taxon>
        <taxon>Rhodothermia</taxon>
        <taxon>Rhodothermales</taxon>
        <taxon>Salinibacteraceae</taxon>
        <taxon>Salinibacter</taxon>
    </lineage>
</organism>
<gene>
    <name evidence="11" type="ordered locus">SRM_00689</name>
</gene>
<dbReference type="HOGENOM" id="CLU_662023_0_0_10"/>
<sequence>MSDSEPTPSRDGGPRGSRPGRRMPPPEDEITLMELIVTLSRGRGLIVLSVVGIGLLGVLYSVATPSRYTAESKVIREAGEGGGGPSLPSGIGGIAGGLGIDIGGGGGVGLSPASYPEIATSREVRLAVARDTFYFPSIGRRTTFVDYVNRPPGTLDQILSYTVYLPWTVKGALGSLIGSGEGKRSAGTDSTGTLIYPTEEEEEAISALGEMVSASVSESGALEGGSGLMTVSASSGNPRLSARLNERFIEHLRTRVRELQTEKTRRNLRFVEKRFEEVKQELDAAENRLVQFLERNKGVLAAGSKPQLESRRERLRREVGFKEQLYSQMQKQVTQTRLQLQKEQPVVTIAEKPAPPAGPSAPNRTLNVVLSLFLGGLFGVGATFFRSAIQNQEDDDEAQEQIQEVQKAWKPSGIVEGVREELGIENDPEGSLTQR</sequence>
<proteinExistence type="predicted"/>
<comment type="subcellular location">
    <subcellularLocation>
        <location evidence="1">Cell membrane</location>
        <topology evidence="1">Multi-pass membrane protein</topology>
    </subcellularLocation>
</comment>
<dbReference type="PATRIC" id="fig|761659.10.peg.771"/>
<keyword evidence="5 8" id="KW-0472">Membrane</keyword>
<keyword evidence="4 8" id="KW-1133">Transmembrane helix</keyword>
<evidence type="ECO:0000256" key="4">
    <source>
        <dbReference type="ARBA" id="ARBA00022989"/>
    </source>
</evidence>
<name>D5H6F5_SALRM</name>
<evidence type="ECO:0000259" key="9">
    <source>
        <dbReference type="Pfam" id="PF02706"/>
    </source>
</evidence>
<keyword evidence="6" id="KW-0175">Coiled coil</keyword>
<dbReference type="Proteomes" id="UP000000933">
    <property type="component" value="Chromosome"/>
</dbReference>
<evidence type="ECO:0000256" key="5">
    <source>
        <dbReference type="ARBA" id="ARBA00023136"/>
    </source>
</evidence>
<evidence type="ECO:0000313" key="11">
    <source>
        <dbReference type="EMBL" id="CBH23610.1"/>
    </source>
</evidence>
<evidence type="ECO:0000259" key="10">
    <source>
        <dbReference type="Pfam" id="PF13807"/>
    </source>
</evidence>
<evidence type="ECO:0000256" key="8">
    <source>
        <dbReference type="SAM" id="Phobius"/>
    </source>
</evidence>
<feature type="domain" description="Polysaccharide chain length determinant N-terminal" evidence="9">
    <location>
        <begin position="28"/>
        <end position="131"/>
    </location>
</feature>
<dbReference type="EMBL" id="FP565814">
    <property type="protein sequence ID" value="CBH23610.1"/>
    <property type="molecule type" value="Genomic_DNA"/>
</dbReference>